<dbReference type="OrthoDB" id="350019at2"/>
<keyword evidence="1" id="KW-0802">TPR repeat</keyword>
<dbReference type="InterPro" id="IPR019734">
    <property type="entry name" value="TPR_rpt"/>
</dbReference>
<evidence type="ECO:0000313" key="3">
    <source>
        <dbReference type="EMBL" id="AWG42503.1"/>
    </source>
</evidence>
<feature type="transmembrane region" description="Helical" evidence="2">
    <location>
        <begin position="7"/>
        <end position="25"/>
    </location>
</feature>
<dbReference type="SUPFAM" id="SSF48452">
    <property type="entry name" value="TPR-like"/>
    <property type="match status" value="1"/>
</dbReference>
<evidence type="ECO:0000256" key="2">
    <source>
        <dbReference type="SAM" id="Phobius"/>
    </source>
</evidence>
<keyword evidence="2" id="KW-1133">Transmembrane helix</keyword>
<dbReference type="Pfam" id="PF13174">
    <property type="entry name" value="TPR_6"/>
    <property type="match status" value="1"/>
</dbReference>
<dbReference type="Gene3D" id="1.25.40.10">
    <property type="entry name" value="Tetratricopeptide repeat domain"/>
    <property type="match status" value="2"/>
</dbReference>
<organism evidence="3 4">
    <name type="scientific">Candidatus Borreliella tachyglossi</name>
    <dbReference type="NCBI Taxonomy" id="1964448"/>
    <lineage>
        <taxon>Bacteria</taxon>
        <taxon>Pseudomonadati</taxon>
        <taxon>Spirochaetota</taxon>
        <taxon>Spirochaetia</taxon>
        <taxon>Spirochaetales</taxon>
        <taxon>Borreliaceae</taxon>
        <taxon>Borreliella</taxon>
    </lineage>
</organism>
<keyword evidence="2" id="KW-0472">Membrane</keyword>
<proteinExistence type="predicted"/>
<accession>A0A2S1LW31</accession>
<dbReference type="PROSITE" id="PS50005">
    <property type="entry name" value="TPR"/>
    <property type="match status" value="1"/>
</dbReference>
<keyword evidence="2" id="KW-0812">Transmembrane</keyword>
<dbReference type="EMBL" id="CP025785">
    <property type="protein sequence ID" value="AWG42503.1"/>
    <property type="molecule type" value="Genomic_DNA"/>
</dbReference>
<protein>
    <submittedName>
        <fullName evidence="3">N utilization substance protein B</fullName>
    </submittedName>
</protein>
<keyword evidence="4" id="KW-1185">Reference proteome</keyword>
<dbReference type="InterPro" id="IPR011990">
    <property type="entry name" value="TPR-like_helical_dom_sf"/>
</dbReference>
<gene>
    <name evidence="3" type="ORF">CR532_00535</name>
</gene>
<name>A0A2S1LW31_9SPIR</name>
<evidence type="ECO:0000313" key="4">
    <source>
        <dbReference type="Proteomes" id="UP000244655"/>
    </source>
</evidence>
<evidence type="ECO:0000256" key="1">
    <source>
        <dbReference type="PROSITE-ProRule" id="PRU00339"/>
    </source>
</evidence>
<dbReference type="RefSeq" id="WP_108728901.1">
    <property type="nucleotide sequence ID" value="NZ_CP025785.1"/>
</dbReference>
<dbReference type="AlphaFoldDB" id="A0A2S1LW31"/>
<reference evidence="3 4" key="1">
    <citation type="submission" date="2018-01" db="EMBL/GenBank/DDBJ databases">
        <title>Genome sequence of Borrelia tachyglossi.</title>
        <authorList>
            <person name="Gofton A.W."/>
        </authorList>
    </citation>
    <scope>NUCLEOTIDE SEQUENCE [LARGE SCALE GENOMIC DNA]</scope>
    <source>
        <strain evidence="3 4">Bc-F10-1268</strain>
    </source>
</reference>
<dbReference type="SMART" id="SM00028">
    <property type="entry name" value="TPR"/>
    <property type="match status" value="4"/>
</dbReference>
<feature type="repeat" description="TPR" evidence="1">
    <location>
        <begin position="455"/>
        <end position="488"/>
    </location>
</feature>
<dbReference type="Proteomes" id="UP000244655">
    <property type="component" value="Chromosome"/>
</dbReference>
<sequence>MKINKKLLVFGLLFIIILLSGVFYFNTNPYFLYILKGGRDFNELIVEVDNYLLENNLESAENVIRFSSSYADTEFKWLTLVKRAKLYSDKFKDYLLMRDILELGIKSLPGNLKLRALEVYSKLKVGSVLEAYDIAKQYLLGHEEYKHLYHEAFIKNLALNEGLKGSVKDFLIKIDGERDALTFETIGLSIKNNAFLVNAMLLYIEKKDLDSAKRILLKIKEDKNFARELAYISYGLDNLDFVIANLNLINDNNEPSLMLLLADAYLKKGDIHNAKREYLKIYANFPDYSMIIYLGLAFIAKKERDLKRAIAYLNKANEKFKDNKMMSYYLANTYFEDNDYFNANEITKKYKDDPLFFKLYFVLNYSNFEYEAKKSFLWRLFYRSNYSIDIAQLLSWNLLLYSDLRDLDLFFKIYNPVDKGYDWYYFYKFYYYFLKRELTVSEKVIFENQTSKYLYGVYYNLGVLKFYQKDYKKSEEYFNSAVSFLPFNLSDKSQITLEECENVAKIYLKRGVNYLYLGEFEKGREDILISNSFYETNEGKLYMNMIDILKERK</sequence>
<dbReference type="Pfam" id="PF13181">
    <property type="entry name" value="TPR_8"/>
    <property type="match status" value="1"/>
</dbReference>